<dbReference type="SUPFAM" id="SSF52799">
    <property type="entry name" value="(Phosphotyrosine protein) phosphatases II"/>
    <property type="match status" value="1"/>
</dbReference>
<evidence type="ECO:0000259" key="2">
    <source>
        <dbReference type="PROSITE" id="PS50056"/>
    </source>
</evidence>
<proteinExistence type="inferred from homology"/>
<dbReference type="InterPro" id="IPR026893">
    <property type="entry name" value="Tyr/Ser_Pase_IphP-type"/>
</dbReference>
<evidence type="ECO:0000256" key="1">
    <source>
        <dbReference type="ARBA" id="ARBA00009580"/>
    </source>
</evidence>
<evidence type="ECO:0000313" key="4">
    <source>
        <dbReference type="Proteomes" id="UP001524473"/>
    </source>
</evidence>
<dbReference type="Pfam" id="PF13350">
    <property type="entry name" value="Y_phosphatase3"/>
    <property type="match status" value="1"/>
</dbReference>
<dbReference type="PANTHER" id="PTHR31126:SF1">
    <property type="entry name" value="TYROSINE SPECIFIC PROTEIN PHOSPHATASES DOMAIN-CONTAINING PROTEIN"/>
    <property type="match status" value="1"/>
</dbReference>
<keyword evidence="4" id="KW-1185">Reference proteome</keyword>
<dbReference type="PANTHER" id="PTHR31126">
    <property type="entry name" value="TYROSINE-PROTEIN PHOSPHATASE"/>
    <property type="match status" value="1"/>
</dbReference>
<gene>
    <name evidence="3" type="ORF">NE695_12060</name>
</gene>
<sequence length="252" mass="27802">MEKQESLWVAKPLKLAGARNVRDLGGYPAEDDGTVQSGRFYRGDSTAGLTGEDVRLLQQLGVGCVVDLRSGQETERAPSALRETPGVDYYAAPMLDQVTSSAFQGKLPERMGEVYVELLTHMGEQFVRILELFAAHRGRACLFHCTAGKDRTGVTAMLLLLLAGVPREVIIADYSATGLYMKESFAQQKRWAEETFGKAPPDHVFSSDPAEIEMALAYLEEEYGTARDYLRQNGASEELLCSIREMLLSPRG</sequence>
<dbReference type="InterPro" id="IPR000387">
    <property type="entry name" value="Tyr_Pase_dom"/>
</dbReference>
<dbReference type="GeneID" id="90531279"/>
<comment type="caution">
    <text evidence="3">The sequence shown here is derived from an EMBL/GenBank/DDBJ whole genome shotgun (WGS) entry which is preliminary data.</text>
</comment>
<dbReference type="InterPro" id="IPR029021">
    <property type="entry name" value="Prot-tyrosine_phosphatase-like"/>
</dbReference>
<dbReference type="PROSITE" id="PS50056">
    <property type="entry name" value="TYR_PHOSPHATASE_2"/>
    <property type="match status" value="1"/>
</dbReference>
<protein>
    <submittedName>
        <fullName evidence="3">Tyrosine-protein phosphatase</fullName>
    </submittedName>
</protein>
<reference evidence="3 4" key="1">
    <citation type="submission" date="2022-06" db="EMBL/GenBank/DDBJ databases">
        <title>Isolation of gut microbiota from human fecal samples.</title>
        <authorList>
            <person name="Pamer E.G."/>
            <person name="Barat B."/>
            <person name="Waligurski E."/>
            <person name="Medina S."/>
            <person name="Paddock L."/>
            <person name="Mostad J."/>
        </authorList>
    </citation>
    <scope>NUCLEOTIDE SEQUENCE [LARGE SCALE GENOMIC DNA]</scope>
    <source>
        <strain evidence="3 4">DFI.9.73</strain>
    </source>
</reference>
<dbReference type="RefSeq" id="WP_147578492.1">
    <property type="nucleotide sequence ID" value="NZ_CABKVV010000010.1"/>
</dbReference>
<dbReference type="Proteomes" id="UP001524473">
    <property type="component" value="Unassembled WGS sequence"/>
</dbReference>
<dbReference type="InterPro" id="IPR016130">
    <property type="entry name" value="Tyr_Pase_AS"/>
</dbReference>
<dbReference type="EMBL" id="JANFZH010000027">
    <property type="protein sequence ID" value="MCQ4840643.1"/>
    <property type="molecule type" value="Genomic_DNA"/>
</dbReference>
<organism evidence="3 4">
    <name type="scientific">Neglectibacter timonensis</name>
    <dbReference type="NCBI Taxonomy" id="1776382"/>
    <lineage>
        <taxon>Bacteria</taxon>
        <taxon>Bacillati</taxon>
        <taxon>Bacillota</taxon>
        <taxon>Clostridia</taxon>
        <taxon>Eubacteriales</taxon>
        <taxon>Oscillospiraceae</taxon>
        <taxon>Neglectibacter</taxon>
    </lineage>
</organism>
<dbReference type="Gene3D" id="3.90.190.10">
    <property type="entry name" value="Protein tyrosine phosphatase superfamily"/>
    <property type="match status" value="1"/>
</dbReference>
<accession>A0ABT1S1D3</accession>
<name>A0ABT1S1D3_9FIRM</name>
<comment type="similarity">
    <text evidence="1">Belongs to the protein-tyrosine phosphatase family.</text>
</comment>
<dbReference type="PROSITE" id="PS00383">
    <property type="entry name" value="TYR_PHOSPHATASE_1"/>
    <property type="match status" value="1"/>
</dbReference>
<feature type="domain" description="Tyrosine specific protein phosphatases" evidence="2">
    <location>
        <begin position="124"/>
        <end position="161"/>
    </location>
</feature>
<evidence type="ECO:0000313" key="3">
    <source>
        <dbReference type="EMBL" id="MCQ4840643.1"/>
    </source>
</evidence>